<dbReference type="FunFam" id="3.40.50.300:FF:000201">
    <property type="entry name" value="Glycine betaine/L-proline ABC transporter ATP-binding protein"/>
    <property type="match status" value="1"/>
</dbReference>
<comment type="subunit">
    <text evidence="5">The complex is probably composed of two ATP-binding proteins, two transmembrane proteins and a solute-binding protein.</text>
</comment>
<protein>
    <recommendedName>
        <fullName evidence="5">Quaternary amine transport ATP-binding protein</fullName>
        <ecNumber evidence="5">7.6.2.9</ecNumber>
    </recommendedName>
</protein>
<dbReference type="InterPro" id="IPR003439">
    <property type="entry name" value="ABC_transporter-like_ATP-bd"/>
</dbReference>
<dbReference type="Pfam" id="PF00005">
    <property type="entry name" value="ABC_tran"/>
    <property type="match status" value="1"/>
</dbReference>
<dbReference type="InterPro" id="IPR046342">
    <property type="entry name" value="CBS_dom_sf"/>
</dbReference>
<keyword evidence="2 5" id="KW-0813">Transport</keyword>
<organism evidence="7 8">
    <name type="scientific">Pseudomonas citronellolis</name>
    <dbReference type="NCBI Taxonomy" id="53408"/>
    <lineage>
        <taxon>Bacteria</taxon>
        <taxon>Pseudomonadati</taxon>
        <taxon>Pseudomonadota</taxon>
        <taxon>Gammaproteobacteria</taxon>
        <taxon>Pseudomonadales</taxon>
        <taxon>Pseudomonadaceae</taxon>
        <taxon>Pseudomonas</taxon>
    </lineage>
</organism>
<dbReference type="EMBL" id="CP015878">
    <property type="protein sequence ID" value="ANI15682.1"/>
    <property type="molecule type" value="Genomic_DNA"/>
</dbReference>
<dbReference type="GO" id="GO:0006970">
    <property type="term" value="P:response to osmotic stress"/>
    <property type="evidence" value="ECO:0007669"/>
    <property type="project" value="UniProtKB-ARBA"/>
</dbReference>
<dbReference type="SMART" id="SM00382">
    <property type="entry name" value="AAA"/>
    <property type="match status" value="1"/>
</dbReference>
<dbReference type="InterPro" id="IPR017871">
    <property type="entry name" value="ABC_transporter-like_CS"/>
</dbReference>
<dbReference type="SUPFAM" id="SSF54631">
    <property type="entry name" value="CBS-domain pair"/>
    <property type="match status" value="1"/>
</dbReference>
<dbReference type="AlphaFoldDB" id="A0A1A9KDT5"/>
<accession>A0A1A9KDT5</accession>
<dbReference type="InterPro" id="IPR003593">
    <property type="entry name" value="AAA+_ATPase"/>
</dbReference>
<keyword evidence="5" id="KW-1003">Cell membrane</keyword>
<dbReference type="GO" id="GO:0005524">
    <property type="term" value="F:ATP binding"/>
    <property type="evidence" value="ECO:0007669"/>
    <property type="project" value="UniProtKB-UniRule"/>
</dbReference>
<name>A0A1A9KDT5_9PSED</name>
<dbReference type="GO" id="GO:0016887">
    <property type="term" value="F:ATP hydrolysis activity"/>
    <property type="evidence" value="ECO:0007669"/>
    <property type="project" value="UniProtKB-UniRule"/>
</dbReference>
<proteinExistence type="inferred from homology"/>
<dbReference type="InterPro" id="IPR005892">
    <property type="entry name" value="Gly-betaine_transp_ATP-bd"/>
</dbReference>
<evidence type="ECO:0000256" key="2">
    <source>
        <dbReference type="ARBA" id="ARBA00022448"/>
    </source>
</evidence>
<dbReference type="GO" id="GO:0005886">
    <property type="term" value="C:plasma membrane"/>
    <property type="evidence" value="ECO:0007669"/>
    <property type="project" value="UniProtKB-SubCell"/>
</dbReference>
<keyword evidence="5" id="KW-0997">Cell inner membrane</keyword>
<reference evidence="7 8" key="1">
    <citation type="submission" date="2016-05" db="EMBL/GenBank/DDBJ databases">
        <title>Genome Sequence of Pseudomonas citronellolis Strain SJTE-3, an Estrogens and Persistent Organic Pollutants degradation strain.</title>
        <authorList>
            <person name="Liang R."/>
        </authorList>
    </citation>
    <scope>NUCLEOTIDE SEQUENCE [LARGE SCALE GENOMIC DNA]</scope>
    <source>
        <strain evidence="7 8">SJTE-3</strain>
    </source>
</reference>
<evidence type="ECO:0000313" key="7">
    <source>
        <dbReference type="EMBL" id="ANI15682.1"/>
    </source>
</evidence>
<dbReference type="PANTHER" id="PTHR43869:SF1">
    <property type="entry name" value="GLYCINE BETAINE_PROLINE BETAINE TRANSPORT SYSTEM ATP-BINDING PROTEIN PROV"/>
    <property type="match status" value="1"/>
</dbReference>
<dbReference type="GO" id="GO:0031460">
    <property type="term" value="P:glycine betaine transport"/>
    <property type="evidence" value="ECO:0007669"/>
    <property type="project" value="InterPro"/>
</dbReference>
<dbReference type="SUPFAM" id="SSF52540">
    <property type="entry name" value="P-loop containing nucleoside triphosphate hydrolases"/>
    <property type="match status" value="1"/>
</dbReference>
<comment type="subcellular location">
    <subcellularLocation>
        <location evidence="5">Cell inner membrane</location>
        <topology evidence="5">Peripheral membrane protein</topology>
    </subcellularLocation>
</comment>
<dbReference type="GO" id="GO:0015418">
    <property type="term" value="F:ABC-type quaternary ammonium compound transporting activity"/>
    <property type="evidence" value="ECO:0007669"/>
    <property type="project" value="UniProtKB-EC"/>
</dbReference>
<dbReference type="RefSeq" id="WP_009619745.1">
    <property type="nucleotide sequence ID" value="NZ_CP015878.1"/>
</dbReference>
<sequence>MAERQFDGISIRNLYKIFGPDAAAHVEAVKQGMGKTELMERFGHVLGLKDINLDMPAGCIQVIMGLSGSGKSTLIRHINRLIDPTAGEVLVNGVDVVKMSQAELRGFRRQQTAMVFQKFALLPHRNVIENTVYGLDIQKLPRARSLDIAMRWIERVGLKGFEKKYPNQLSGGMQQRVGLARALANDAPVLLMDEAYSALDPLIRMDMQSVLLDLQKEIRKTIVFITHDLDEALRLGDQIAILRDGQVIQQGSSQDIVLRPADDYVANFVKEVNRGRVLHVEAVMTPARAGAAASGMTIPAGTTVEEAVRTLALAPDGDVMVVSPGGKPLGTVTFRRLAEAMVNARELPNPRSQGVAAVR</sequence>
<evidence type="ECO:0000256" key="1">
    <source>
        <dbReference type="ARBA" id="ARBA00005417"/>
    </source>
</evidence>
<dbReference type="EC" id="7.6.2.9" evidence="5"/>
<dbReference type="NCBIfam" id="TIGR01186">
    <property type="entry name" value="proV"/>
    <property type="match status" value="1"/>
</dbReference>
<dbReference type="Proteomes" id="UP000077748">
    <property type="component" value="Chromosome"/>
</dbReference>
<dbReference type="InterPro" id="IPR051921">
    <property type="entry name" value="ABC_osmolyte_uptake_ATP-bind"/>
</dbReference>
<evidence type="ECO:0000256" key="5">
    <source>
        <dbReference type="RuleBase" id="RU369116"/>
    </source>
</evidence>
<evidence type="ECO:0000256" key="3">
    <source>
        <dbReference type="ARBA" id="ARBA00022741"/>
    </source>
</evidence>
<feature type="domain" description="ABC transporter" evidence="6">
    <location>
        <begin position="33"/>
        <end position="269"/>
    </location>
</feature>
<dbReference type="GO" id="GO:0006865">
    <property type="term" value="P:amino acid transport"/>
    <property type="evidence" value="ECO:0007669"/>
    <property type="project" value="UniProtKB-UniRule"/>
</dbReference>
<gene>
    <name evidence="7" type="ORF">A9C11_17600</name>
</gene>
<keyword evidence="5" id="KW-0472">Membrane</keyword>
<comment type="similarity">
    <text evidence="1 5">Belongs to the ABC transporter superfamily.</text>
</comment>
<dbReference type="InterPro" id="IPR027417">
    <property type="entry name" value="P-loop_NTPase"/>
</dbReference>
<dbReference type="PANTHER" id="PTHR43869">
    <property type="entry name" value="GLYCINE BETAINE/PROLINE BETAINE TRANSPORT SYSTEM ATP-BINDING PROTEIN PROV"/>
    <property type="match status" value="1"/>
</dbReference>
<keyword evidence="3 5" id="KW-0547">Nucleotide-binding</keyword>
<dbReference type="PROSITE" id="PS50893">
    <property type="entry name" value="ABC_TRANSPORTER_2"/>
    <property type="match status" value="1"/>
</dbReference>
<evidence type="ECO:0000259" key="6">
    <source>
        <dbReference type="PROSITE" id="PS50893"/>
    </source>
</evidence>
<comment type="catalytic activity">
    <reaction evidence="5">
        <text>a quaternary ammonium(out) + ATP + H2O = a quaternary ammonium(in) + ADP + phosphate + H(+)</text>
        <dbReference type="Rhea" id="RHEA:11036"/>
        <dbReference type="ChEBI" id="CHEBI:15377"/>
        <dbReference type="ChEBI" id="CHEBI:15378"/>
        <dbReference type="ChEBI" id="CHEBI:30616"/>
        <dbReference type="ChEBI" id="CHEBI:35267"/>
        <dbReference type="ChEBI" id="CHEBI:43474"/>
        <dbReference type="ChEBI" id="CHEBI:456216"/>
    </reaction>
</comment>
<evidence type="ECO:0000256" key="4">
    <source>
        <dbReference type="ARBA" id="ARBA00022840"/>
    </source>
</evidence>
<keyword evidence="4 5" id="KW-0067">ATP-binding</keyword>
<dbReference type="Gene3D" id="3.40.50.300">
    <property type="entry name" value="P-loop containing nucleotide triphosphate hydrolases"/>
    <property type="match status" value="1"/>
</dbReference>
<dbReference type="PROSITE" id="PS00211">
    <property type="entry name" value="ABC_TRANSPORTER_1"/>
    <property type="match status" value="1"/>
</dbReference>
<evidence type="ECO:0000313" key="8">
    <source>
        <dbReference type="Proteomes" id="UP000077748"/>
    </source>
</evidence>